<feature type="domain" description="Myb-like" evidence="5">
    <location>
        <begin position="62"/>
        <end position="112"/>
    </location>
</feature>
<keyword evidence="4" id="KW-0539">Nucleus</keyword>
<dbReference type="GeneID" id="103492597"/>
<dbReference type="CDD" id="cd00167">
    <property type="entry name" value="SANT"/>
    <property type="match status" value="2"/>
</dbReference>
<dbReference type="InterPro" id="IPR015495">
    <property type="entry name" value="Myb_TF_plants"/>
</dbReference>
<dbReference type="SUPFAM" id="SSF46689">
    <property type="entry name" value="Homeodomain-like"/>
    <property type="match status" value="1"/>
</dbReference>
<dbReference type="SMART" id="SM00717">
    <property type="entry name" value="SANT"/>
    <property type="match status" value="2"/>
</dbReference>
<evidence type="ECO:0000259" key="5">
    <source>
        <dbReference type="PROSITE" id="PS50090"/>
    </source>
</evidence>
<dbReference type="InterPro" id="IPR009057">
    <property type="entry name" value="Homeodomain-like_sf"/>
</dbReference>
<dbReference type="AlphaFoldDB" id="A0A1S3BR10"/>
<dbReference type="InterPro" id="IPR001005">
    <property type="entry name" value="SANT/Myb"/>
</dbReference>
<evidence type="ECO:0000259" key="6">
    <source>
        <dbReference type="PROSITE" id="PS51294"/>
    </source>
</evidence>
<dbReference type="Proteomes" id="UP001652600">
    <property type="component" value="Chromosome 1"/>
</dbReference>
<comment type="subcellular location">
    <subcellularLocation>
        <location evidence="1">Nucleus</location>
    </subcellularLocation>
</comment>
<keyword evidence="3" id="KW-0238">DNA-binding</keyword>
<evidence type="ECO:0000256" key="1">
    <source>
        <dbReference type="ARBA" id="ARBA00004123"/>
    </source>
</evidence>
<dbReference type="GO" id="GO:0005634">
    <property type="term" value="C:nucleus"/>
    <property type="evidence" value="ECO:0007669"/>
    <property type="project" value="UniProtKB-SubCell"/>
</dbReference>
<keyword evidence="2" id="KW-0677">Repeat</keyword>
<dbReference type="KEGG" id="cmo:103492597"/>
<dbReference type="PROSITE" id="PS50090">
    <property type="entry name" value="MYB_LIKE"/>
    <property type="match status" value="2"/>
</dbReference>
<dbReference type="InParanoid" id="A0A1S3BR10"/>
<evidence type="ECO:0000313" key="8">
    <source>
        <dbReference type="RefSeq" id="XP_008451250.1"/>
    </source>
</evidence>
<dbReference type="PANTHER" id="PTHR10641">
    <property type="entry name" value="MYB FAMILY TRANSCRIPTION FACTOR"/>
    <property type="match status" value="1"/>
</dbReference>
<proteinExistence type="predicted"/>
<dbReference type="Gene3D" id="1.10.10.60">
    <property type="entry name" value="Homeodomain-like"/>
    <property type="match status" value="2"/>
</dbReference>
<organism evidence="7 8">
    <name type="scientific">Cucumis melo</name>
    <name type="common">Muskmelon</name>
    <dbReference type="NCBI Taxonomy" id="3656"/>
    <lineage>
        <taxon>Eukaryota</taxon>
        <taxon>Viridiplantae</taxon>
        <taxon>Streptophyta</taxon>
        <taxon>Embryophyta</taxon>
        <taxon>Tracheophyta</taxon>
        <taxon>Spermatophyta</taxon>
        <taxon>Magnoliopsida</taxon>
        <taxon>eudicotyledons</taxon>
        <taxon>Gunneridae</taxon>
        <taxon>Pentapetalae</taxon>
        <taxon>rosids</taxon>
        <taxon>fabids</taxon>
        <taxon>Cucurbitales</taxon>
        <taxon>Cucurbitaceae</taxon>
        <taxon>Benincaseae</taxon>
        <taxon>Cucumis</taxon>
    </lineage>
</organism>
<keyword evidence="7" id="KW-1185">Reference proteome</keyword>
<evidence type="ECO:0000256" key="4">
    <source>
        <dbReference type="ARBA" id="ARBA00023242"/>
    </source>
</evidence>
<dbReference type="GO" id="GO:0003677">
    <property type="term" value="F:DNA binding"/>
    <property type="evidence" value="ECO:0007669"/>
    <property type="project" value="UniProtKB-KW"/>
</dbReference>
<feature type="domain" description="HTH myb-type" evidence="6">
    <location>
        <begin position="9"/>
        <end position="61"/>
    </location>
</feature>
<name>A0A1S3BR10_CUCME</name>
<feature type="domain" description="HTH myb-type" evidence="6">
    <location>
        <begin position="62"/>
        <end position="116"/>
    </location>
</feature>
<feature type="domain" description="Myb-like" evidence="5">
    <location>
        <begin position="9"/>
        <end position="61"/>
    </location>
</feature>
<dbReference type="eggNOG" id="KOG0048">
    <property type="taxonomic scope" value="Eukaryota"/>
</dbReference>
<dbReference type="SMR" id="A0A1S3BR10"/>
<dbReference type="FunFam" id="1.10.10.60:FF:000001">
    <property type="entry name" value="MYB-related transcription factor"/>
    <property type="match status" value="1"/>
</dbReference>
<gene>
    <name evidence="8" type="primary">LOC103492597</name>
</gene>
<reference evidence="8" key="2">
    <citation type="submission" date="2025-08" db="UniProtKB">
        <authorList>
            <consortium name="RefSeq"/>
        </authorList>
    </citation>
    <scope>IDENTIFICATION</scope>
    <source>
        <tissue evidence="8">Stem</tissue>
    </source>
</reference>
<evidence type="ECO:0000256" key="3">
    <source>
        <dbReference type="ARBA" id="ARBA00023125"/>
    </source>
</evidence>
<dbReference type="OrthoDB" id="2143914at2759"/>
<evidence type="ECO:0000256" key="2">
    <source>
        <dbReference type="ARBA" id="ARBA00022737"/>
    </source>
</evidence>
<protein>
    <submittedName>
        <fullName evidence="8">Transcription factor MYB14-like</fullName>
    </submittedName>
</protein>
<dbReference type="Pfam" id="PF00249">
    <property type="entry name" value="Myb_DNA-binding"/>
    <property type="match status" value="2"/>
</dbReference>
<accession>A0A1S3BR10</accession>
<dbReference type="RefSeq" id="XP_008451250.1">
    <property type="nucleotide sequence ID" value="XM_008453028.3"/>
</dbReference>
<dbReference type="PANTHER" id="PTHR10641:SF1383">
    <property type="entry name" value="TRANSCRIPTION FACTOR MYB13"/>
    <property type="match status" value="1"/>
</dbReference>
<reference evidence="7" key="1">
    <citation type="submission" date="2025-05" db="UniProtKB">
        <authorList>
            <consortium name="RefSeq"/>
        </authorList>
    </citation>
    <scope>NUCLEOTIDE SEQUENCE [LARGE SCALE GENOMIC DNA]</scope>
</reference>
<evidence type="ECO:0000313" key="7">
    <source>
        <dbReference type="Proteomes" id="UP001652600"/>
    </source>
</evidence>
<sequence>MGRAPCCEKVGLKRGPWSFEEDQILIKFIQLNGHSNWRALPKKAGLLRCGKSCRLRWTNYLRPDIKRGDFTHEEEQTIINLHHLLGNRWAAIAARLPGRTDNEIKNVWHTHLKKRVTNQNETLKDQTKQNKNDDNNLYDQPFCSSKIKLDIGEEDIDRCTKNNNDDKDTELVELALAEDFLNSLLSDEEFFENDWNNLGKDCAMVKDVDESPKEVEIPLSGEEMSNCSSSDTVDIMDFWRNVFMNDGELQEINI</sequence>
<dbReference type="PROSITE" id="PS51294">
    <property type="entry name" value="HTH_MYB"/>
    <property type="match status" value="2"/>
</dbReference>
<dbReference type="InterPro" id="IPR017930">
    <property type="entry name" value="Myb_dom"/>
</dbReference>